<comment type="caution">
    <text evidence="2">The sequence shown here is derived from an EMBL/GenBank/DDBJ whole genome shotgun (WGS) entry which is preliminary data.</text>
</comment>
<dbReference type="Proteomes" id="UP000708208">
    <property type="component" value="Unassembled WGS sequence"/>
</dbReference>
<accession>A0A8J2PZL1</accession>
<sequence>MDQNCDSDPDQRLPLFYLHSFLLSFVSQLGSILHEGVGSMRKYPFGGTPTCGHDSTRQGLRIQLLLYECKWITDLKCFPDSFP</sequence>
<evidence type="ECO:0000313" key="2">
    <source>
        <dbReference type="EMBL" id="CAG7827850.1"/>
    </source>
</evidence>
<evidence type="ECO:0000313" key="3">
    <source>
        <dbReference type="Proteomes" id="UP000708208"/>
    </source>
</evidence>
<keyword evidence="3" id="KW-1185">Reference proteome</keyword>
<keyword evidence="1" id="KW-0472">Membrane</keyword>
<organism evidence="2 3">
    <name type="scientific">Allacma fusca</name>
    <dbReference type="NCBI Taxonomy" id="39272"/>
    <lineage>
        <taxon>Eukaryota</taxon>
        <taxon>Metazoa</taxon>
        <taxon>Ecdysozoa</taxon>
        <taxon>Arthropoda</taxon>
        <taxon>Hexapoda</taxon>
        <taxon>Collembola</taxon>
        <taxon>Symphypleona</taxon>
        <taxon>Sminthuridae</taxon>
        <taxon>Allacma</taxon>
    </lineage>
</organism>
<evidence type="ECO:0000256" key="1">
    <source>
        <dbReference type="SAM" id="Phobius"/>
    </source>
</evidence>
<feature type="transmembrane region" description="Helical" evidence="1">
    <location>
        <begin position="16"/>
        <end position="33"/>
    </location>
</feature>
<gene>
    <name evidence="2" type="ORF">AFUS01_LOCUS37810</name>
</gene>
<reference evidence="2" key="1">
    <citation type="submission" date="2021-06" db="EMBL/GenBank/DDBJ databases">
        <authorList>
            <person name="Hodson N. C."/>
            <person name="Mongue J. A."/>
            <person name="Jaron S. K."/>
        </authorList>
    </citation>
    <scope>NUCLEOTIDE SEQUENCE</scope>
</reference>
<keyword evidence="1" id="KW-0812">Transmembrane</keyword>
<name>A0A8J2PZL1_9HEXA</name>
<dbReference type="AlphaFoldDB" id="A0A8J2PZL1"/>
<protein>
    <submittedName>
        <fullName evidence="2">Uncharacterized protein</fullName>
    </submittedName>
</protein>
<proteinExistence type="predicted"/>
<keyword evidence="1" id="KW-1133">Transmembrane helix</keyword>
<dbReference type="EMBL" id="CAJVCH010545113">
    <property type="protein sequence ID" value="CAG7827850.1"/>
    <property type="molecule type" value="Genomic_DNA"/>
</dbReference>